<dbReference type="Pfam" id="PF13860">
    <property type="entry name" value="FlgD_ig"/>
    <property type="match status" value="1"/>
</dbReference>
<gene>
    <name evidence="3" type="ORF">A2024_03505</name>
</gene>
<dbReference type="InterPro" id="IPR025965">
    <property type="entry name" value="FlgD/Vpr_Ig-like"/>
</dbReference>
<dbReference type="EMBL" id="MFFM01000034">
    <property type="protein sequence ID" value="OGF12066.1"/>
    <property type="molecule type" value="Genomic_DNA"/>
</dbReference>
<dbReference type="PROSITE" id="PS51318">
    <property type="entry name" value="TAT"/>
    <property type="match status" value="1"/>
</dbReference>
<dbReference type="Gene3D" id="2.60.40.4070">
    <property type="match status" value="1"/>
</dbReference>
<dbReference type="Proteomes" id="UP000177230">
    <property type="component" value="Unassembled WGS sequence"/>
</dbReference>
<evidence type="ECO:0000256" key="1">
    <source>
        <dbReference type="SAM" id="SignalP"/>
    </source>
</evidence>
<accession>A0A1F5RC82</accession>
<organism evidence="3 4">
    <name type="scientific">Candidatus Edwardsbacteria bacterium GWF2_54_11</name>
    <dbReference type="NCBI Taxonomy" id="1817851"/>
    <lineage>
        <taxon>Bacteria</taxon>
        <taxon>Candidatus Edwardsiibacteriota</taxon>
    </lineage>
</organism>
<reference evidence="3 4" key="1">
    <citation type="journal article" date="2016" name="Nat. Commun.">
        <title>Thousands of microbial genomes shed light on interconnected biogeochemical processes in an aquifer system.</title>
        <authorList>
            <person name="Anantharaman K."/>
            <person name="Brown C.T."/>
            <person name="Hug L.A."/>
            <person name="Sharon I."/>
            <person name="Castelle C.J."/>
            <person name="Probst A.J."/>
            <person name="Thomas B.C."/>
            <person name="Singh A."/>
            <person name="Wilkins M.J."/>
            <person name="Karaoz U."/>
            <person name="Brodie E.L."/>
            <person name="Williams K.H."/>
            <person name="Hubbard S.S."/>
            <person name="Banfield J.F."/>
        </authorList>
    </citation>
    <scope>NUCLEOTIDE SEQUENCE [LARGE SCALE GENOMIC DNA]</scope>
</reference>
<comment type="caution">
    <text evidence="3">The sequence shown here is derived from an EMBL/GenBank/DDBJ whole genome shotgun (WGS) entry which is preliminary data.</text>
</comment>
<keyword evidence="1" id="KW-0732">Signal</keyword>
<feature type="chain" id="PRO_5009520727" description="FlgD/Vpr Ig-like domain-containing protein" evidence="1">
    <location>
        <begin position="23"/>
        <end position="1025"/>
    </location>
</feature>
<sequence length="1025" mass="111539">MKVNRLLFILVTAALTGSLALAATAPGKRAPASKIMSQKTLNANAWTIYTTNYGPMVNPGTGSGGFWRNPAHGYIYGAGLWVGAQNSTGTKIVAVGYNPNSGASELGPVSLDDSYENYLTDQFARVYLSTDPTDYNDWPVLDGGKKVIRSVQDSYCKYSDENPQFTTSGDSVLHVVVEQFSYAWNYADNNDIIFFYFKVKNKSSQILNNAYLGPCADCDIGDESDGSPNDRTLFDYTRNLAMQFQTEPEPGWDKVGVVGFRYFESPVNNTGDTVNVIDNQFSHAIAPGDPLGMTAFKIFTLAQDPKTDEERYLEMSGVNYWDLVNDAYDEWGAVMPDDKRFLMSSGPFVLKPDSVVTTCIGIIGALDTTALKVASDVAQTIYDNGFVMADAPASPSFALTATAGDGQVYLSWNKALENTPDPYWAMLADAKIWNHYFPGTWSKLPSASQLLVDSFEIKTGVSTSAKIARGEANPGTDTLNAYYNQKELYEPYDLQGYLLYRADDLSGLNDPVQRVPVGTLDYGSSGAFGYFYDKADGYQIVLDIDQYAYVTPDTTYYLPIYDTLGTDRGLVYGLVDDGLTNGHCYYYGISAYDYQPNVYFTRKCPTTMSSDPALYAQAVTPAAQSPSYVPPNIAIRVDGGSDLRYGGALDYFQNLLAADPKAVPDDSFKLHWGEMGRYSSGGYNYPVYQGRLYSSGDSLMDSLTLVPSYSFSGADPTPSFNGTPYDQLPFGGIVFQPFLHYLLTQAVVDTVSVTGVYPADSIFAQAYGSLNSLFTASGTAWQWRGSDYEIRWRDSSGTVGTNPAGSILCATVWDITNNVEVPLEDGVTKVNMTKSSWCFNPASTAGRAYLDSVNATARLGMYIGGVVLFFNRANGATLRNISTLWNLRPHTGDVWTVKCSGPTTPSSGALATFIMTPEVSGVAGRPGIEALNVLLAQNAPNPFGHSGTSISYQVGGTGSCPVSLKIYNITGQLVKTLVSENKTPGRYNATWNGRSDKGQKVSAGIYIYRLQAGEKTLTKKMVLVK</sequence>
<evidence type="ECO:0000259" key="2">
    <source>
        <dbReference type="Pfam" id="PF13860"/>
    </source>
</evidence>
<feature type="domain" description="FlgD/Vpr Ig-like" evidence="2">
    <location>
        <begin position="962"/>
        <end position="1012"/>
    </location>
</feature>
<proteinExistence type="predicted"/>
<feature type="signal peptide" evidence="1">
    <location>
        <begin position="1"/>
        <end position="22"/>
    </location>
</feature>
<name>A0A1F5RC82_9BACT</name>
<dbReference type="InterPro" id="IPR026444">
    <property type="entry name" value="Secre_tail"/>
</dbReference>
<evidence type="ECO:0000313" key="3">
    <source>
        <dbReference type="EMBL" id="OGF12066.1"/>
    </source>
</evidence>
<protein>
    <recommendedName>
        <fullName evidence="2">FlgD/Vpr Ig-like domain-containing protein</fullName>
    </recommendedName>
</protein>
<dbReference type="InterPro" id="IPR006311">
    <property type="entry name" value="TAT_signal"/>
</dbReference>
<dbReference type="NCBIfam" id="TIGR04183">
    <property type="entry name" value="Por_Secre_tail"/>
    <property type="match status" value="1"/>
</dbReference>
<dbReference type="AlphaFoldDB" id="A0A1F5RC82"/>
<evidence type="ECO:0000313" key="4">
    <source>
        <dbReference type="Proteomes" id="UP000177230"/>
    </source>
</evidence>